<organism evidence="2 3">
    <name type="scientific">Paspalum notatum var. saurae</name>
    <dbReference type="NCBI Taxonomy" id="547442"/>
    <lineage>
        <taxon>Eukaryota</taxon>
        <taxon>Viridiplantae</taxon>
        <taxon>Streptophyta</taxon>
        <taxon>Embryophyta</taxon>
        <taxon>Tracheophyta</taxon>
        <taxon>Spermatophyta</taxon>
        <taxon>Magnoliopsida</taxon>
        <taxon>Liliopsida</taxon>
        <taxon>Poales</taxon>
        <taxon>Poaceae</taxon>
        <taxon>PACMAD clade</taxon>
        <taxon>Panicoideae</taxon>
        <taxon>Andropogonodae</taxon>
        <taxon>Paspaleae</taxon>
        <taxon>Paspalinae</taxon>
        <taxon>Paspalum</taxon>
    </lineage>
</organism>
<evidence type="ECO:0000313" key="2">
    <source>
        <dbReference type="EMBL" id="WVZ65468.1"/>
    </source>
</evidence>
<feature type="compositionally biased region" description="Pro residues" evidence="1">
    <location>
        <begin position="1"/>
        <end position="10"/>
    </location>
</feature>
<feature type="compositionally biased region" description="Polar residues" evidence="1">
    <location>
        <begin position="42"/>
        <end position="52"/>
    </location>
</feature>
<dbReference type="EMBL" id="CP144747">
    <property type="protein sequence ID" value="WVZ65468.1"/>
    <property type="molecule type" value="Genomic_DNA"/>
</dbReference>
<protein>
    <submittedName>
        <fullName evidence="2">Uncharacterized protein</fullName>
    </submittedName>
</protein>
<sequence length="147" mass="15745">MTNLPLPLPIPHEHDDNEAEGSAGRTMVTRRRRSYGPLTATARRNSCGPTTATRWRAGYSRLAEMARREDDTAHPQPPHMDLLRPGDGDDGIVARHAVATMRQRKGRGGALANQHGGHAKGKVGDGGASTKTRGGAIGTPRPEEAEE</sequence>
<evidence type="ECO:0000313" key="3">
    <source>
        <dbReference type="Proteomes" id="UP001341281"/>
    </source>
</evidence>
<accession>A0AAQ3T1Z3</accession>
<proteinExistence type="predicted"/>
<dbReference type="Proteomes" id="UP001341281">
    <property type="component" value="Chromosome 03"/>
</dbReference>
<evidence type="ECO:0000256" key="1">
    <source>
        <dbReference type="SAM" id="MobiDB-lite"/>
    </source>
</evidence>
<feature type="region of interest" description="Disordered" evidence="1">
    <location>
        <begin position="66"/>
        <end position="147"/>
    </location>
</feature>
<feature type="region of interest" description="Disordered" evidence="1">
    <location>
        <begin position="1"/>
        <end position="52"/>
    </location>
</feature>
<reference evidence="2 3" key="1">
    <citation type="submission" date="2024-02" db="EMBL/GenBank/DDBJ databases">
        <title>High-quality chromosome-scale genome assembly of Pensacola bahiagrass (Paspalum notatum Flugge var. saurae).</title>
        <authorList>
            <person name="Vega J.M."/>
            <person name="Podio M."/>
            <person name="Orjuela J."/>
            <person name="Siena L.A."/>
            <person name="Pessino S.C."/>
            <person name="Combes M.C."/>
            <person name="Mariac C."/>
            <person name="Albertini E."/>
            <person name="Pupilli F."/>
            <person name="Ortiz J.P.A."/>
            <person name="Leblanc O."/>
        </authorList>
    </citation>
    <scope>NUCLEOTIDE SEQUENCE [LARGE SCALE GENOMIC DNA]</scope>
    <source>
        <strain evidence="2">R1</strain>
        <tissue evidence="2">Leaf</tissue>
    </source>
</reference>
<name>A0AAQ3T1Z3_PASNO</name>
<gene>
    <name evidence="2" type="ORF">U9M48_014824</name>
</gene>
<keyword evidence="3" id="KW-1185">Reference proteome</keyword>
<dbReference type="AlphaFoldDB" id="A0AAQ3T1Z3"/>